<sequence>MKKVKLIAMCKGHAQQMKDSYRWQTSETANQDSCIQTMIDYAERSDRDAKNKLNSMNQKLKDIERQLETVEKQVTKASYS</sequence>
<keyword evidence="3" id="KW-1185">Reference proteome</keyword>
<dbReference type="Gene3D" id="1.20.5.110">
    <property type="match status" value="1"/>
</dbReference>
<gene>
    <name evidence="2" type="ORF">C5167_049737</name>
</gene>
<name>A0A4Y7KQT5_PAPSO</name>
<evidence type="ECO:0000313" key="2">
    <source>
        <dbReference type="EMBL" id="RZC74255.1"/>
    </source>
</evidence>
<evidence type="ECO:0000313" key="3">
    <source>
        <dbReference type="Proteomes" id="UP000316621"/>
    </source>
</evidence>
<feature type="coiled-coil region" evidence="1">
    <location>
        <begin position="46"/>
        <end position="80"/>
    </location>
</feature>
<reference evidence="2 3" key="1">
    <citation type="journal article" date="2018" name="Science">
        <title>The opium poppy genome and morphinan production.</title>
        <authorList>
            <person name="Guo L."/>
            <person name="Winzer T."/>
            <person name="Yang X."/>
            <person name="Li Y."/>
            <person name="Ning Z."/>
            <person name="He Z."/>
            <person name="Teodor R."/>
            <person name="Lu Y."/>
            <person name="Bowser T.A."/>
            <person name="Graham I.A."/>
            <person name="Ye K."/>
        </authorList>
    </citation>
    <scope>NUCLEOTIDE SEQUENCE [LARGE SCALE GENOMIC DNA]</scope>
    <source>
        <strain evidence="3">cv. HN1</strain>
        <tissue evidence="2">Leaves</tissue>
    </source>
</reference>
<dbReference type="EMBL" id="CM010722">
    <property type="protein sequence ID" value="RZC74255.1"/>
    <property type="molecule type" value="Genomic_DNA"/>
</dbReference>
<dbReference type="AlphaFoldDB" id="A0A4Y7KQT5"/>
<dbReference type="Proteomes" id="UP000316621">
    <property type="component" value="Chromosome 8"/>
</dbReference>
<organism evidence="2 3">
    <name type="scientific">Papaver somniferum</name>
    <name type="common">Opium poppy</name>
    <dbReference type="NCBI Taxonomy" id="3469"/>
    <lineage>
        <taxon>Eukaryota</taxon>
        <taxon>Viridiplantae</taxon>
        <taxon>Streptophyta</taxon>
        <taxon>Embryophyta</taxon>
        <taxon>Tracheophyta</taxon>
        <taxon>Spermatophyta</taxon>
        <taxon>Magnoliopsida</taxon>
        <taxon>Ranunculales</taxon>
        <taxon>Papaveraceae</taxon>
        <taxon>Papaveroideae</taxon>
        <taxon>Papaver</taxon>
    </lineage>
</organism>
<proteinExistence type="predicted"/>
<accession>A0A4Y7KQT5</accession>
<protein>
    <submittedName>
        <fullName evidence="2">Uncharacterized protein</fullName>
    </submittedName>
</protein>
<evidence type="ECO:0000256" key="1">
    <source>
        <dbReference type="SAM" id="Coils"/>
    </source>
</evidence>
<keyword evidence="1" id="KW-0175">Coiled coil</keyword>
<dbReference type="Gramene" id="RZC74255">
    <property type="protein sequence ID" value="RZC74255"/>
    <property type="gene ID" value="C5167_049737"/>
</dbReference>